<reference evidence="4 5" key="1">
    <citation type="submission" date="2018-12" db="EMBL/GenBank/DDBJ databases">
        <authorList>
            <person name="Yu L."/>
        </authorList>
    </citation>
    <scope>NUCLEOTIDE SEQUENCE [LARGE SCALE GENOMIC DNA]</scope>
    <source>
        <strain evidence="4 5">S5H2222</strain>
    </source>
</reference>
<evidence type="ECO:0000256" key="2">
    <source>
        <dbReference type="ARBA" id="ARBA00022801"/>
    </source>
</evidence>
<dbReference type="EMBL" id="RXNR01000096">
    <property type="protein sequence ID" value="RTQ87437.1"/>
    <property type="molecule type" value="Genomic_DNA"/>
</dbReference>
<dbReference type="PANTHER" id="PTHR10655:SF17">
    <property type="entry name" value="LYSOPHOSPHOLIPASE-LIKE PROTEIN 1"/>
    <property type="match status" value="1"/>
</dbReference>
<evidence type="ECO:0000259" key="3">
    <source>
        <dbReference type="Pfam" id="PF02230"/>
    </source>
</evidence>
<dbReference type="SUPFAM" id="SSF53474">
    <property type="entry name" value="alpha/beta-Hydrolases"/>
    <property type="match status" value="1"/>
</dbReference>
<evidence type="ECO:0000256" key="1">
    <source>
        <dbReference type="ARBA" id="ARBA00006499"/>
    </source>
</evidence>
<dbReference type="PANTHER" id="PTHR10655">
    <property type="entry name" value="LYSOPHOSPHOLIPASE-RELATED"/>
    <property type="match status" value="1"/>
</dbReference>
<dbReference type="OrthoDB" id="9795555at2"/>
<feature type="domain" description="Phospholipase/carboxylesterase/thioesterase" evidence="3">
    <location>
        <begin position="17"/>
        <end position="208"/>
    </location>
</feature>
<keyword evidence="5" id="KW-1185">Reference proteome</keyword>
<organism evidence="4 5">
    <name type="scientific">Lysinibacillus telephonicus</name>
    <dbReference type="NCBI Taxonomy" id="1714840"/>
    <lineage>
        <taxon>Bacteria</taxon>
        <taxon>Bacillati</taxon>
        <taxon>Bacillota</taxon>
        <taxon>Bacilli</taxon>
        <taxon>Bacillales</taxon>
        <taxon>Bacillaceae</taxon>
        <taxon>Lysinibacillus</taxon>
    </lineage>
</organism>
<dbReference type="InterPro" id="IPR029058">
    <property type="entry name" value="AB_hydrolase_fold"/>
</dbReference>
<dbReference type="Pfam" id="PF02230">
    <property type="entry name" value="Abhydrolase_2"/>
    <property type="match status" value="1"/>
</dbReference>
<accession>A0A3S0HDA7</accession>
<dbReference type="Proteomes" id="UP000276349">
    <property type="component" value="Unassembled WGS sequence"/>
</dbReference>
<gene>
    <name evidence="4" type="ORF">EKG35_19120</name>
</gene>
<dbReference type="GO" id="GO:0016787">
    <property type="term" value="F:hydrolase activity"/>
    <property type="evidence" value="ECO:0007669"/>
    <property type="project" value="UniProtKB-KW"/>
</dbReference>
<evidence type="ECO:0000313" key="5">
    <source>
        <dbReference type="Proteomes" id="UP000276349"/>
    </source>
</evidence>
<dbReference type="InterPro" id="IPR050565">
    <property type="entry name" value="LYPA1-2/EST-like"/>
</dbReference>
<comment type="caution">
    <text evidence="4">The sequence shown here is derived from an EMBL/GenBank/DDBJ whole genome shotgun (WGS) entry which is preliminary data.</text>
</comment>
<keyword evidence="2" id="KW-0378">Hydrolase</keyword>
<comment type="similarity">
    <text evidence="1">Belongs to the AB hydrolase superfamily. AB hydrolase 2 family.</text>
</comment>
<evidence type="ECO:0000313" key="4">
    <source>
        <dbReference type="EMBL" id="RTQ87437.1"/>
    </source>
</evidence>
<dbReference type="RefSeq" id="WP_126296145.1">
    <property type="nucleotide sequence ID" value="NZ_CP155468.1"/>
</dbReference>
<protein>
    <submittedName>
        <fullName evidence="4">Esterase</fullName>
    </submittedName>
</protein>
<dbReference type="AlphaFoldDB" id="A0A3S0HDA7"/>
<dbReference type="Gene3D" id="3.40.50.1820">
    <property type="entry name" value="alpha/beta hydrolase"/>
    <property type="match status" value="1"/>
</dbReference>
<proteinExistence type="inferred from homology"/>
<sequence>MNSPYTFKHLTPSMNNGKSRPAIFLFHGLGSNEDDLLQLVEEFKDQCHIFSLRGPITHPPGYAFYTFEEEGKPTREVFDKVIVFTQSFIMEAIKTFNLDNEKIYLIGFNQGAVVAETLSLVMGQMIRGTVALSGFLPDFVIDEYKKMPMDRLKIFISHGEYDYVYPIQWGQKSQKVFTDYGATVTYKTYPDGHGVTQDNLRDLVNFIAEDLIDKIN</sequence>
<dbReference type="InterPro" id="IPR003140">
    <property type="entry name" value="PLipase/COase/thioEstase"/>
</dbReference>
<name>A0A3S0HDA7_9BACI</name>